<keyword evidence="8" id="KW-1185">Reference proteome</keyword>
<dbReference type="GO" id="GO:0003755">
    <property type="term" value="F:peptidyl-prolyl cis-trans isomerase activity"/>
    <property type="evidence" value="ECO:0007669"/>
    <property type="project" value="UniProtKB-EC"/>
</dbReference>
<dbReference type="PROSITE" id="PS50005">
    <property type="entry name" value="TPR"/>
    <property type="match status" value="1"/>
</dbReference>
<dbReference type="InterPro" id="IPR011990">
    <property type="entry name" value="TPR-like_helical_dom_sf"/>
</dbReference>
<sequence length="174" mass="19965">MTYQQRIDEATKLKDLGNEAFKNKDYVVACSYYDKGIPYLHFAFPFLKEKHIVEGEEGHEEEMEKGAELSHALRTNKALCYLKMNDFHAAITECTTVLEKQPENVKALYRRGVAHGKYGMLAEAVQDLEACLKVDPENKSASTELERVKRQLHAEDQKKKKSLRSFFQNGFGDN</sequence>
<dbReference type="SMART" id="SM00028">
    <property type="entry name" value="TPR"/>
    <property type="match status" value="2"/>
</dbReference>
<dbReference type="Pfam" id="PF13181">
    <property type="entry name" value="TPR_8"/>
    <property type="match status" value="1"/>
</dbReference>
<evidence type="ECO:0000256" key="5">
    <source>
        <dbReference type="PROSITE-ProRule" id="PRU00339"/>
    </source>
</evidence>
<protein>
    <recommendedName>
        <fullName evidence="2">peptidylprolyl isomerase</fullName>
        <ecNumber evidence="2">5.2.1.8</ecNumber>
    </recommendedName>
</protein>
<dbReference type="FunCoup" id="D8M9R7">
    <property type="interactions" value="347"/>
</dbReference>
<dbReference type="InterPro" id="IPR050754">
    <property type="entry name" value="FKBP4/5/8-like"/>
</dbReference>
<proteinExistence type="predicted"/>
<evidence type="ECO:0000313" key="8">
    <source>
        <dbReference type="Proteomes" id="UP000008312"/>
    </source>
</evidence>
<dbReference type="EC" id="5.2.1.8" evidence="2"/>
<dbReference type="Pfam" id="PF00515">
    <property type="entry name" value="TPR_1"/>
    <property type="match status" value="1"/>
</dbReference>
<accession>D8M9R7</accession>
<evidence type="ECO:0000313" key="7">
    <source>
        <dbReference type="EMBL" id="CBK24806.2"/>
    </source>
</evidence>
<keyword evidence="4" id="KW-0413">Isomerase</keyword>
<evidence type="ECO:0000256" key="4">
    <source>
        <dbReference type="ARBA" id="ARBA00023235"/>
    </source>
</evidence>
<dbReference type="PANTHER" id="PTHR46512">
    <property type="entry name" value="PEPTIDYLPROLYL ISOMERASE"/>
    <property type="match status" value="1"/>
</dbReference>
<dbReference type="OrthoDB" id="2423701at2759"/>
<dbReference type="RefSeq" id="XP_012898854.1">
    <property type="nucleotide sequence ID" value="XM_013043400.1"/>
</dbReference>
<dbReference type="InterPro" id="IPR019734">
    <property type="entry name" value="TPR_rpt"/>
</dbReference>
<dbReference type="OMA" id="MNDFHAA"/>
<dbReference type="Gene3D" id="1.25.40.10">
    <property type="entry name" value="Tetratricopeptide repeat domain"/>
    <property type="match status" value="1"/>
</dbReference>
<evidence type="ECO:0000256" key="1">
    <source>
        <dbReference type="ARBA" id="ARBA00000971"/>
    </source>
</evidence>
<keyword evidence="3" id="KW-0697">Rotamase</keyword>
<dbReference type="Proteomes" id="UP000008312">
    <property type="component" value="Unassembled WGS sequence"/>
</dbReference>
<dbReference type="AlphaFoldDB" id="D8M9R7"/>
<organism evidence="7">
    <name type="scientific">Blastocystis hominis</name>
    <dbReference type="NCBI Taxonomy" id="12968"/>
    <lineage>
        <taxon>Eukaryota</taxon>
        <taxon>Sar</taxon>
        <taxon>Stramenopiles</taxon>
        <taxon>Bigyra</taxon>
        <taxon>Opalozoa</taxon>
        <taxon>Opalinata</taxon>
        <taxon>Blastocystidae</taxon>
        <taxon>Blastocystis</taxon>
    </lineage>
</organism>
<comment type="catalytic activity">
    <reaction evidence="1">
        <text>[protein]-peptidylproline (omega=180) = [protein]-peptidylproline (omega=0)</text>
        <dbReference type="Rhea" id="RHEA:16237"/>
        <dbReference type="Rhea" id="RHEA-COMP:10747"/>
        <dbReference type="Rhea" id="RHEA-COMP:10748"/>
        <dbReference type="ChEBI" id="CHEBI:83833"/>
        <dbReference type="ChEBI" id="CHEBI:83834"/>
        <dbReference type="EC" id="5.2.1.8"/>
    </reaction>
</comment>
<dbReference type="InParanoid" id="D8M9R7"/>
<feature type="repeat" description="TPR" evidence="5">
    <location>
        <begin position="105"/>
        <end position="138"/>
    </location>
</feature>
<evidence type="ECO:0000256" key="2">
    <source>
        <dbReference type="ARBA" id="ARBA00013194"/>
    </source>
</evidence>
<feature type="region of interest" description="Disordered" evidence="6">
    <location>
        <begin position="151"/>
        <end position="174"/>
    </location>
</feature>
<dbReference type="GeneID" id="24921517"/>
<evidence type="ECO:0000256" key="3">
    <source>
        <dbReference type="ARBA" id="ARBA00023110"/>
    </source>
</evidence>
<dbReference type="EMBL" id="FN668689">
    <property type="protein sequence ID" value="CBK24806.2"/>
    <property type="molecule type" value="Genomic_DNA"/>
</dbReference>
<name>D8M9R7_BLAHO</name>
<reference evidence="7" key="1">
    <citation type="submission" date="2010-02" db="EMBL/GenBank/DDBJ databases">
        <title>Sequencing and annotation of the Blastocystis hominis genome.</title>
        <authorList>
            <person name="Wincker P."/>
        </authorList>
    </citation>
    <scope>NUCLEOTIDE SEQUENCE</scope>
    <source>
        <strain evidence="7">Singapore isolate B</strain>
    </source>
</reference>
<gene>
    <name evidence="7" type="ORF">GSBLH_T00004492001</name>
</gene>
<keyword evidence="5" id="KW-0802">TPR repeat</keyword>
<dbReference type="PANTHER" id="PTHR46512:SF9">
    <property type="entry name" value="PEPTIDYLPROLYL ISOMERASE"/>
    <property type="match status" value="1"/>
</dbReference>
<dbReference type="SUPFAM" id="SSF48452">
    <property type="entry name" value="TPR-like"/>
    <property type="match status" value="1"/>
</dbReference>
<evidence type="ECO:0000256" key="6">
    <source>
        <dbReference type="SAM" id="MobiDB-lite"/>
    </source>
</evidence>